<keyword evidence="3" id="KW-1185">Reference proteome</keyword>
<evidence type="ECO:0000313" key="2">
    <source>
        <dbReference type="EMBL" id="KAK8537007.1"/>
    </source>
</evidence>
<dbReference type="Proteomes" id="UP001472677">
    <property type="component" value="Unassembled WGS sequence"/>
</dbReference>
<gene>
    <name evidence="2" type="ORF">V6N12_043188</name>
</gene>
<proteinExistence type="predicted"/>
<feature type="region of interest" description="Disordered" evidence="1">
    <location>
        <begin position="19"/>
        <end position="45"/>
    </location>
</feature>
<organism evidence="2 3">
    <name type="scientific">Hibiscus sabdariffa</name>
    <name type="common">roselle</name>
    <dbReference type="NCBI Taxonomy" id="183260"/>
    <lineage>
        <taxon>Eukaryota</taxon>
        <taxon>Viridiplantae</taxon>
        <taxon>Streptophyta</taxon>
        <taxon>Embryophyta</taxon>
        <taxon>Tracheophyta</taxon>
        <taxon>Spermatophyta</taxon>
        <taxon>Magnoliopsida</taxon>
        <taxon>eudicotyledons</taxon>
        <taxon>Gunneridae</taxon>
        <taxon>Pentapetalae</taxon>
        <taxon>rosids</taxon>
        <taxon>malvids</taxon>
        <taxon>Malvales</taxon>
        <taxon>Malvaceae</taxon>
        <taxon>Malvoideae</taxon>
        <taxon>Hibiscus</taxon>
    </lineage>
</organism>
<evidence type="ECO:0000256" key="1">
    <source>
        <dbReference type="SAM" id="MobiDB-lite"/>
    </source>
</evidence>
<name>A0ABR2DEM2_9ROSI</name>
<comment type="caution">
    <text evidence="2">The sequence shown here is derived from an EMBL/GenBank/DDBJ whole genome shotgun (WGS) entry which is preliminary data.</text>
</comment>
<feature type="compositionally biased region" description="Polar residues" evidence="1">
    <location>
        <begin position="31"/>
        <end position="45"/>
    </location>
</feature>
<dbReference type="EMBL" id="JBBPBM010000028">
    <property type="protein sequence ID" value="KAK8537007.1"/>
    <property type="molecule type" value="Genomic_DNA"/>
</dbReference>
<protein>
    <submittedName>
        <fullName evidence="2">Uncharacterized protein</fullName>
    </submittedName>
</protein>
<accession>A0ABR2DEM2</accession>
<evidence type="ECO:0000313" key="3">
    <source>
        <dbReference type="Proteomes" id="UP001472677"/>
    </source>
</evidence>
<sequence length="88" mass="9667">MYRTVKSTDKAAVTFSDGSGEVDEDCLGTARNPSSSVKQKPSMGNVNGFSSSSNLWSNYSTEAVVDRVKYRFPKSKLGVQLRKIRLAE</sequence>
<reference evidence="2 3" key="1">
    <citation type="journal article" date="2024" name="G3 (Bethesda)">
        <title>Genome assembly of Hibiscus sabdariffa L. provides insights into metabolisms of medicinal natural products.</title>
        <authorList>
            <person name="Kim T."/>
        </authorList>
    </citation>
    <scope>NUCLEOTIDE SEQUENCE [LARGE SCALE GENOMIC DNA]</scope>
    <source>
        <strain evidence="2">TK-2024</strain>
        <tissue evidence="2">Old leaves</tissue>
    </source>
</reference>